<reference evidence="7" key="2">
    <citation type="submission" date="2020-09" db="EMBL/GenBank/DDBJ databases">
        <authorList>
            <person name="Sun Q."/>
            <person name="Zhou Y."/>
        </authorList>
    </citation>
    <scope>NUCLEOTIDE SEQUENCE</scope>
    <source>
        <strain evidence="7">CGMCC 1.12754</strain>
    </source>
</reference>
<comment type="similarity">
    <text evidence="2">Belongs to the CDP-glycerol glycerophosphotransferase family.</text>
</comment>
<dbReference type="Pfam" id="PF04464">
    <property type="entry name" value="Glyphos_transf"/>
    <property type="match status" value="1"/>
</dbReference>
<dbReference type="InterPro" id="IPR043149">
    <property type="entry name" value="TagF_N"/>
</dbReference>
<evidence type="ECO:0000256" key="1">
    <source>
        <dbReference type="ARBA" id="ARBA00004202"/>
    </source>
</evidence>
<evidence type="ECO:0000256" key="5">
    <source>
        <dbReference type="ARBA" id="ARBA00022944"/>
    </source>
</evidence>
<proteinExistence type="inferred from homology"/>
<comment type="caution">
    <text evidence="7">The sequence shown here is derived from an EMBL/GenBank/DDBJ whole genome shotgun (WGS) entry which is preliminary data.</text>
</comment>
<dbReference type="Gene3D" id="3.40.50.11820">
    <property type="match status" value="1"/>
</dbReference>
<reference evidence="7" key="1">
    <citation type="journal article" date="2014" name="Int. J. Syst. Evol. Microbiol.">
        <title>Complete genome sequence of Corynebacterium casei LMG S-19264T (=DSM 44701T), isolated from a smear-ripened cheese.</title>
        <authorList>
            <consortium name="US DOE Joint Genome Institute (JGI-PGF)"/>
            <person name="Walter F."/>
            <person name="Albersmeier A."/>
            <person name="Kalinowski J."/>
            <person name="Ruckert C."/>
        </authorList>
    </citation>
    <scope>NUCLEOTIDE SEQUENCE</scope>
    <source>
        <strain evidence="7">CGMCC 1.12754</strain>
    </source>
</reference>
<accession>A0A917M2P8</accession>
<dbReference type="InterPro" id="IPR051612">
    <property type="entry name" value="Teichoic_Acid_Biosynth"/>
</dbReference>
<evidence type="ECO:0000256" key="4">
    <source>
        <dbReference type="ARBA" id="ARBA00022679"/>
    </source>
</evidence>
<evidence type="ECO:0008006" key="9">
    <source>
        <dbReference type="Google" id="ProtNLM"/>
    </source>
</evidence>
<keyword evidence="8" id="KW-1185">Reference proteome</keyword>
<evidence type="ECO:0000256" key="3">
    <source>
        <dbReference type="ARBA" id="ARBA00022475"/>
    </source>
</evidence>
<dbReference type="AlphaFoldDB" id="A0A917M2P8"/>
<dbReference type="PANTHER" id="PTHR37316">
    <property type="entry name" value="TEICHOIC ACID GLYCEROL-PHOSPHATE PRIMASE"/>
    <property type="match status" value="1"/>
</dbReference>
<gene>
    <name evidence="7" type="ORF">GCM10011398_17360</name>
</gene>
<dbReference type="GO" id="GO:0019350">
    <property type="term" value="P:teichoic acid biosynthetic process"/>
    <property type="evidence" value="ECO:0007669"/>
    <property type="project" value="UniProtKB-KW"/>
</dbReference>
<dbReference type="EMBL" id="BMFR01000005">
    <property type="protein sequence ID" value="GGG73431.1"/>
    <property type="molecule type" value="Genomic_DNA"/>
</dbReference>
<evidence type="ECO:0000313" key="7">
    <source>
        <dbReference type="EMBL" id="GGG73431.1"/>
    </source>
</evidence>
<dbReference type="InterPro" id="IPR007554">
    <property type="entry name" value="Glycerophosphate_synth"/>
</dbReference>
<dbReference type="Proteomes" id="UP000622860">
    <property type="component" value="Unassembled WGS sequence"/>
</dbReference>
<dbReference type="InterPro" id="IPR043148">
    <property type="entry name" value="TagF_C"/>
</dbReference>
<keyword evidence="3" id="KW-1003">Cell membrane</keyword>
<evidence type="ECO:0000256" key="2">
    <source>
        <dbReference type="ARBA" id="ARBA00010488"/>
    </source>
</evidence>
<comment type="subcellular location">
    <subcellularLocation>
        <location evidence="1">Cell membrane</location>
        <topology evidence="1">Peripheral membrane protein</topology>
    </subcellularLocation>
</comment>
<evidence type="ECO:0000256" key="6">
    <source>
        <dbReference type="ARBA" id="ARBA00023136"/>
    </source>
</evidence>
<keyword evidence="6" id="KW-0472">Membrane</keyword>
<dbReference type="PANTHER" id="PTHR37316:SF3">
    <property type="entry name" value="TEICHOIC ACID GLYCEROL-PHOSPHATE TRANSFERASE"/>
    <property type="match status" value="1"/>
</dbReference>
<dbReference type="Gene3D" id="3.40.50.12580">
    <property type="match status" value="1"/>
</dbReference>
<sequence length="389" mass="46760">MKIIKKIAIKIYKVMFFILSKLPKKRNLIIFESFLGKQYSDNPRAIYEYLIENNFEYDMYWSFEGNCITAFQGKNIKKVRRLSIKWMVLMSRAAYWVTNSRLPNWLPKPEKTVYLQTWHGTPLKKLAADMDEVHMPDTNTEIYKRNFVKEAEKWDFLVSPNQYSTEIFKRAFQFNNRMIESGYPRNDFLIHANNQKNITQIKEKNQLPLNKKIILYAPTWRDNQFYAKGKYKFTLMMDLKKMQRELGDTHIILLRLHYLVAEKLDISDYDNFVYDFSSYEDIRELYLISDMLITDYSSVFFDYAILQRPMMFYVYDIDNYRDTLRGFYFDFEMNAPGPLVKSTDEMIMEIKQMGVDGFEPSQTTKDFYQKFCYLEDGNASKRVVKEVFY</sequence>
<dbReference type="GO" id="GO:0005886">
    <property type="term" value="C:plasma membrane"/>
    <property type="evidence" value="ECO:0007669"/>
    <property type="project" value="UniProtKB-SubCell"/>
</dbReference>
<evidence type="ECO:0000313" key="8">
    <source>
        <dbReference type="Proteomes" id="UP000622860"/>
    </source>
</evidence>
<name>A0A917M2P8_9BACI</name>
<keyword evidence="4" id="KW-0808">Transferase</keyword>
<keyword evidence="5" id="KW-0777">Teichoic acid biosynthesis</keyword>
<dbReference type="GO" id="GO:0047355">
    <property type="term" value="F:CDP-glycerol glycerophosphotransferase activity"/>
    <property type="evidence" value="ECO:0007669"/>
    <property type="project" value="InterPro"/>
</dbReference>
<organism evidence="7 8">
    <name type="scientific">Virgibacillus oceani</name>
    <dbReference type="NCBI Taxonomy" id="1479511"/>
    <lineage>
        <taxon>Bacteria</taxon>
        <taxon>Bacillati</taxon>
        <taxon>Bacillota</taxon>
        <taxon>Bacilli</taxon>
        <taxon>Bacillales</taxon>
        <taxon>Bacillaceae</taxon>
        <taxon>Virgibacillus</taxon>
    </lineage>
</organism>
<dbReference type="SUPFAM" id="SSF53756">
    <property type="entry name" value="UDP-Glycosyltransferase/glycogen phosphorylase"/>
    <property type="match status" value="1"/>
</dbReference>
<protein>
    <recommendedName>
        <fullName evidence="9">CDP-glycerol:glycerophosphate glycerophosphotransferase</fullName>
    </recommendedName>
</protein>